<dbReference type="EMBL" id="BAAAKV010000035">
    <property type="protein sequence ID" value="GAA1178464.1"/>
    <property type="molecule type" value="Genomic_DNA"/>
</dbReference>
<gene>
    <name evidence="1" type="ORF">GCM10009654_39680</name>
</gene>
<comment type="caution">
    <text evidence="1">The sequence shown here is derived from an EMBL/GenBank/DDBJ whole genome shotgun (WGS) entry which is preliminary data.</text>
</comment>
<reference evidence="2" key="1">
    <citation type="journal article" date="2019" name="Int. J. Syst. Evol. Microbiol.">
        <title>The Global Catalogue of Microorganisms (GCM) 10K type strain sequencing project: providing services to taxonomists for standard genome sequencing and annotation.</title>
        <authorList>
            <consortium name="The Broad Institute Genomics Platform"/>
            <consortium name="The Broad Institute Genome Sequencing Center for Infectious Disease"/>
            <person name="Wu L."/>
            <person name="Ma J."/>
        </authorList>
    </citation>
    <scope>NUCLEOTIDE SEQUENCE [LARGE SCALE GENOMIC DNA]</scope>
    <source>
        <strain evidence="2">JCM 12696</strain>
    </source>
</reference>
<proteinExistence type="predicted"/>
<keyword evidence="2" id="KW-1185">Reference proteome</keyword>
<accession>A0ABP4FGZ8</accession>
<protein>
    <submittedName>
        <fullName evidence="1">Uncharacterized protein</fullName>
    </submittedName>
</protein>
<organism evidence="1 2">
    <name type="scientific">Streptomyces hebeiensis</name>
    <dbReference type="NCBI Taxonomy" id="229486"/>
    <lineage>
        <taxon>Bacteria</taxon>
        <taxon>Bacillati</taxon>
        <taxon>Actinomycetota</taxon>
        <taxon>Actinomycetes</taxon>
        <taxon>Kitasatosporales</taxon>
        <taxon>Streptomycetaceae</taxon>
        <taxon>Streptomyces</taxon>
    </lineage>
</organism>
<name>A0ABP4FGZ8_9ACTN</name>
<evidence type="ECO:0000313" key="2">
    <source>
        <dbReference type="Proteomes" id="UP001501371"/>
    </source>
</evidence>
<dbReference type="Proteomes" id="UP001501371">
    <property type="component" value="Unassembled WGS sequence"/>
</dbReference>
<evidence type="ECO:0000313" key="1">
    <source>
        <dbReference type="EMBL" id="GAA1178464.1"/>
    </source>
</evidence>
<sequence>MFGLVNRSSPAAMMPFFHSLMAGESRWDAVASPGVVQFEQPGPHAQTVVGQLGRRVERRHARVVAVVRHLFAQRARHVAELAQLVVMDDEVALPAAAAFLNFCQP</sequence>